<dbReference type="Pfam" id="PF12796">
    <property type="entry name" value="Ank_2"/>
    <property type="match status" value="1"/>
</dbReference>
<evidence type="ECO:0000256" key="3">
    <source>
        <dbReference type="PROSITE-ProRule" id="PRU00023"/>
    </source>
</evidence>
<dbReference type="OrthoDB" id="496981at2759"/>
<dbReference type="PRINTS" id="PR01415">
    <property type="entry name" value="ANKYRIN"/>
</dbReference>
<evidence type="ECO:0000313" key="4">
    <source>
        <dbReference type="EMBL" id="PFX33853.1"/>
    </source>
</evidence>
<dbReference type="InterPro" id="IPR036770">
    <property type="entry name" value="Ankyrin_rpt-contain_sf"/>
</dbReference>
<dbReference type="SMART" id="SM00248">
    <property type="entry name" value="ANK"/>
    <property type="match status" value="2"/>
</dbReference>
<keyword evidence="1" id="KW-0677">Repeat</keyword>
<dbReference type="EMBL" id="LSMT01000008">
    <property type="protein sequence ID" value="PFX33853.1"/>
    <property type="molecule type" value="Genomic_DNA"/>
</dbReference>
<feature type="repeat" description="ANK" evidence="3">
    <location>
        <begin position="114"/>
        <end position="146"/>
    </location>
</feature>
<evidence type="ECO:0000256" key="2">
    <source>
        <dbReference type="ARBA" id="ARBA00023043"/>
    </source>
</evidence>
<dbReference type="PANTHER" id="PTHR24171">
    <property type="entry name" value="ANKYRIN REPEAT DOMAIN-CONTAINING PROTEIN 39-RELATED"/>
    <property type="match status" value="1"/>
</dbReference>
<dbReference type="PROSITE" id="PS50088">
    <property type="entry name" value="ANK_REPEAT"/>
    <property type="match status" value="2"/>
</dbReference>
<dbReference type="PROSITE" id="PS50297">
    <property type="entry name" value="ANK_REP_REGION"/>
    <property type="match status" value="2"/>
</dbReference>
<evidence type="ECO:0000313" key="5">
    <source>
        <dbReference type="Proteomes" id="UP000225706"/>
    </source>
</evidence>
<dbReference type="PANTHER" id="PTHR24171:SF8">
    <property type="entry name" value="BRCA1-ASSOCIATED RING DOMAIN PROTEIN 1"/>
    <property type="match status" value="1"/>
</dbReference>
<sequence>MEKEDMIDDKHSTAFKINWSSSNIPFNFDVNRALPSNLGQSYTHQTLLEHGQQFSKKLLPSKTKFRTHATVKVSPLGCDHLAERKLRDSVQKSDTNTLFELISKGVNVSSPDSKHRTALHFAAAQGNDQTLRVLLENGANPNAKDLNGNTPLHLAACTNQVKIVTLLLQAGSDVNASDFSGKTPLDLANSRLRVLYSNQNIRGKPSIYCEEVKQVIEMIKAYMSSLGNTKAEKTLDQLHSMLGDSTTTEEVDEVHSLLASFTTMNLSHNGSYVGYTRGHLYARVDSHKSTSSSVRKHYDNDHAGAVPEDLLSCFKVLKKCMNKFDCLVNEMLYIKQLTPSLNVQTDSIRAKVFV</sequence>
<dbReference type="STRING" id="50429.A0A2B4SXL6"/>
<dbReference type="Proteomes" id="UP000225706">
    <property type="component" value="Unassembled WGS sequence"/>
</dbReference>
<evidence type="ECO:0000256" key="1">
    <source>
        <dbReference type="ARBA" id="ARBA00022737"/>
    </source>
</evidence>
<keyword evidence="5" id="KW-1185">Reference proteome</keyword>
<organism evidence="4 5">
    <name type="scientific">Stylophora pistillata</name>
    <name type="common">Smooth cauliflower coral</name>
    <dbReference type="NCBI Taxonomy" id="50429"/>
    <lineage>
        <taxon>Eukaryota</taxon>
        <taxon>Metazoa</taxon>
        <taxon>Cnidaria</taxon>
        <taxon>Anthozoa</taxon>
        <taxon>Hexacorallia</taxon>
        <taxon>Scleractinia</taxon>
        <taxon>Astrocoeniina</taxon>
        <taxon>Pocilloporidae</taxon>
        <taxon>Stylophora</taxon>
    </lineage>
</organism>
<proteinExistence type="predicted"/>
<dbReference type="GO" id="GO:0070531">
    <property type="term" value="C:BRCA1-A complex"/>
    <property type="evidence" value="ECO:0007669"/>
    <property type="project" value="TreeGrafter"/>
</dbReference>
<dbReference type="SUPFAM" id="SSF48403">
    <property type="entry name" value="Ankyrin repeat"/>
    <property type="match status" value="1"/>
</dbReference>
<feature type="repeat" description="ANK" evidence="3">
    <location>
        <begin position="147"/>
        <end position="179"/>
    </location>
</feature>
<keyword evidence="2 3" id="KW-0040">ANK repeat</keyword>
<dbReference type="InterPro" id="IPR002110">
    <property type="entry name" value="Ankyrin_rpt"/>
</dbReference>
<dbReference type="GO" id="GO:0031436">
    <property type="term" value="C:BRCA1-BARD1 complex"/>
    <property type="evidence" value="ECO:0007669"/>
    <property type="project" value="TreeGrafter"/>
</dbReference>
<reference evidence="5" key="1">
    <citation type="journal article" date="2017" name="bioRxiv">
        <title>Comparative analysis of the genomes of Stylophora pistillata and Acropora digitifera provides evidence for extensive differences between species of corals.</title>
        <authorList>
            <person name="Voolstra C.R."/>
            <person name="Li Y."/>
            <person name="Liew Y.J."/>
            <person name="Baumgarten S."/>
            <person name="Zoccola D."/>
            <person name="Flot J.-F."/>
            <person name="Tambutte S."/>
            <person name="Allemand D."/>
            <person name="Aranda M."/>
        </authorList>
    </citation>
    <scope>NUCLEOTIDE SEQUENCE [LARGE SCALE GENOMIC DNA]</scope>
</reference>
<dbReference type="GO" id="GO:0085020">
    <property type="term" value="P:protein K6-linked ubiquitination"/>
    <property type="evidence" value="ECO:0007669"/>
    <property type="project" value="TreeGrafter"/>
</dbReference>
<dbReference type="GO" id="GO:0004842">
    <property type="term" value="F:ubiquitin-protein transferase activity"/>
    <property type="evidence" value="ECO:0007669"/>
    <property type="project" value="TreeGrafter"/>
</dbReference>
<accession>A0A2B4SXL6</accession>
<dbReference type="AlphaFoldDB" id="A0A2B4SXL6"/>
<dbReference type="Gene3D" id="1.25.40.20">
    <property type="entry name" value="Ankyrin repeat-containing domain"/>
    <property type="match status" value="2"/>
</dbReference>
<gene>
    <name evidence="4" type="primary">ANKRD54</name>
    <name evidence="4" type="ORF">AWC38_SpisGene1277</name>
</gene>
<comment type="caution">
    <text evidence="4">The sequence shown here is derived from an EMBL/GenBank/DDBJ whole genome shotgun (WGS) entry which is preliminary data.</text>
</comment>
<protein>
    <submittedName>
        <fullName evidence="4">Ankyrin repeat domain-containing protein 54</fullName>
    </submittedName>
</protein>
<name>A0A2B4SXL6_STYPI</name>